<dbReference type="KEGG" id="ehx:EMIHUDRAFT_452331"/>
<evidence type="ECO:0000313" key="2">
    <source>
        <dbReference type="Proteomes" id="UP000013827"/>
    </source>
</evidence>
<protein>
    <submittedName>
        <fullName evidence="1">Uncharacterized protein</fullName>
    </submittedName>
</protein>
<proteinExistence type="predicted"/>
<dbReference type="Proteomes" id="UP000013827">
    <property type="component" value="Unassembled WGS sequence"/>
</dbReference>
<evidence type="ECO:0000313" key="1">
    <source>
        <dbReference type="EnsemblProtists" id="EOD11870"/>
    </source>
</evidence>
<organism evidence="1 2">
    <name type="scientific">Emiliania huxleyi (strain CCMP1516)</name>
    <dbReference type="NCBI Taxonomy" id="280463"/>
    <lineage>
        <taxon>Eukaryota</taxon>
        <taxon>Haptista</taxon>
        <taxon>Haptophyta</taxon>
        <taxon>Prymnesiophyceae</taxon>
        <taxon>Isochrysidales</taxon>
        <taxon>Noelaerhabdaceae</taxon>
        <taxon>Emiliania</taxon>
    </lineage>
</organism>
<reference evidence="2" key="1">
    <citation type="journal article" date="2013" name="Nature">
        <title>Pan genome of the phytoplankton Emiliania underpins its global distribution.</title>
        <authorList>
            <person name="Read B.A."/>
            <person name="Kegel J."/>
            <person name="Klute M.J."/>
            <person name="Kuo A."/>
            <person name="Lefebvre S.C."/>
            <person name="Maumus F."/>
            <person name="Mayer C."/>
            <person name="Miller J."/>
            <person name="Monier A."/>
            <person name="Salamov A."/>
            <person name="Young J."/>
            <person name="Aguilar M."/>
            <person name="Claverie J.M."/>
            <person name="Frickenhaus S."/>
            <person name="Gonzalez K."/>
            <person name="Herman E.K."/>
            <person name="Lin Y.C."/>
            <person name="Napier J."/>
            <person name="Ogata H."/>
            <person name="Sarno A.F."/>
            <person name="Shmutz J."/>
            <person name="Schroeder D."/>
            <person name="de Vargas C."/>
            <person name="Verret F."/>
            <person name="von Dassow P."/>
            <person name="Valentin K."/>
            <person name="Van de Peer Y."/>
            <person name="Wheeler G."/>
            <person name="Dacks J.B."/>
            <person name="Delwiche C.F."/>
            <person name="Dyhrman S.T."/>
            <person name="Glockner G."/>
            <person name="John U."/>
            <person name="Richards T."/>
            <person name="Worden A.Z."/>
            <person name="Zhang X."/>
            <person name="Grigoriev I.V."/>
            <person name="Allen A.E."/>
            <person name="Bidle K."/>
            <person name="Borodovsky M."/>
            <person name="Bowler C."/>
            <person name="Brownlee C."/>
            <person name="Cock J.M."/>
            <person name="Elias M."/>
            <person name="Gladyshev V.N."/>
            <person name="Groth M."/>
            <person name="Guda C."/>
            <person name="Hadaegh A."/>
            <person name="Iglesias-Rodriguez M.D."/>
            <person name="Jenkins J."/>
            <person name="Jones B.M."/>
            <person name="Lawson T."/>
            <person name="Leese F."/>
            <person name="Lindquist E."/>
            <person name="Lobanov A."/>
            <person name="Lomsadze A."/>
            <person name="Malik S.B."/>
            <person name="Marsh M.E."/>
            <person name="Mackinder L."/>
            <person name="Mock T."/>
            <person name="Mueller-Roeber B."/>
            <person name="Pagarete A."/>
            <person name="Parker M."/>
            <person name="Probert I."/>
            <person name="Quesneville H."/>
            <person name="Raines C."/>
            <person name="Rensing S.A."/>
            <person name="Riano-Pachon D.M."/>
            <person name="Richier S."/>
            <person name="Rokitta S."/>
            <person name="Shiraiwa Y."/>
            <person name="Soanes D.M."/>
            <person name="van der Giezen M."/>
            <person name="Wahlund T.M."/>
            <person name="Williams B."/>
            <person name="Wilson W."/>
            <person name="Wolfe G."/>
            <person name="Wurch L.L."/>
        </authorList>
    </citation>
    <scope>NUCLEOTIDE SEQUENCE</scope>
</reference>
<dbReference type="PaxDb" id="2903-EOD11870"/>
<dbReference type="RefSeq" id="XP_005764299.1">
    <property type="nucleotide sequence ID" value="XM_005764242.1"/>
</dbReference>
<reference evidence="1" key="2">
    <citation type="submission" date="2024-10" db="UniProtKB">
        <authorList>
            <consortium name="EnsemblProtists"/>
        </authorList>
    </citation>
    <scope>IDENTIFICATION</scope>
</reference>
<dbReference type="GeneID" id="17257936"/>
<keyword evidence="2" id="KW-1185">Reference proteome</keyword>
<dbReference type="EnsemblProtists" id="EOD11870">
    <property type="protein sequence ID" value="EOD11870"/>
    <property type="gene ID" value="EMIHUDRAFT_452331"/>
</dbReference>
<dbReference type="AlphaFoldDB" id="A0A0D3IKT5"/>
<accession>A0A0D3IKT5</accession>
<sequence>MLSSYCPTHADLTPCKTHLFLKEMRKTKTLEEKKKMLIERQAGGALSSTAPHAPLLSFAPHNRLWLRLSLRAAAAAPLRTIALSSLLRQAKMKAMPPDERKKMTSETKARAGLSLPSHAAFKAMYAAYCSTASPPPGRNNAVCEHKMLKRLYSV</sequence>
<name>A0A0D3IKT5_EMIH1</name>
<dbReference type="HOGENOM" id="CLU_1707577_0_0_1"/>